<feature type="region of interest" description="Disordered" evidence="2">
    <location>
        <begin position="316"/>
        <end position="335"/>
    </location>
</feature>
<dbReference type="Pfam" id="PF13620">
    <property type="entry name" value="CarboxypepD_reg"/>
    <property type="match status" value="1"/>
</dbReference>
<dbReference type="GO" id="GO:0007165">
    <property type="term" value="P:signal transduction"/>
    <property type="evidence" value="ECO:0007669"/>
    <property type="project" value="UniProtKB-KW"/>
</dbReference>
<accession>A0A736REY6</accession>
<feature type="compositionally biased region" description="Low complexity" evidence="2">
    <location>
        <begin position="238"/>
        <end position="247"/>
    </location>
</feature>
<feature type="compositionally biased region" description="Low complexity" evidence="2">
    <location>
        <begin position="135"/>
        <end position="149"/>
    </location>
</feature>
<evidence type="ECO:0000256" key="1">
    <source>
        <dbReference type="PROSITE-ProRule" id="PRU00284"/>
    </source>
</evidence>
<feature type="compositionally biased region" description="Low complexity" evidence="2">
    <location>
        <begin position="173"/>
        <end position="184"/>
    </location>
</feature>
<proteinExistence type="predicted"/>
<dbReference type="GO" id="GO:0006935">
    <property type="term" value="P:chemotaxis"/>
    <property type="evidence" value="ECO:0007669"/>
    <property type="project" value="UniProtKB-ARBA"/>
</dbReference>
<dbReference type="PROSITE" id="PS50111">
    <property type="entry name" value="CHEMOTAXIS_TRANSDUC_2"/>
    <property type="match status" value="1"/>
</dbReference>
<dbReference type="GO" id="GO:0016020">
    <property type="term" value="C:membrane"/>
    <property type="evidence" value="ECO:0007669"/>
    <property type="project" value="InterPro"/>
</dbReference>
<evidence type="ECO:0000256" key="2">
    <source>
        <dbReference type="SAM" id="MobiDB-lite"/>
    </source>
</evidence>
<name>A0A736REY6_SALHO</name>
<feature type="region of interest" description="Disordered" evidence="2">
    <location>
        <begin position="231"/>
        <end position="251"/>
    </location>
</feature>
<evidence type="ECO:0000259" key="3">
    <source>
        <dbReference type="PROSITE" id="PS50111"/>
    </source>
</evidence>
<reference evidence="4" key="1">
    <citation type="journal article" date="2018" name="Genome Biol.">
        <title>SKESA: strategic k-mer extension for scrupulous assemblies.</title>
        <authorList>
            <person name="Souvorov A."/>
            <person name="Agarwala R."/>
            <person name="Lipman D.J."/>
        </authorList>
    </citation>
    <scope>NUCLEOTIDE SEQUENCE</scope>
    <source>
        <strain evidence="4">2584-68</strain>
    </source>
</reference>
<feature type="compositionally biased region" description="Basic and acidic residues" evidence="2">
    <location>
        <begin position="186"/>
        <end position="195"/>
    </location>
</feature>
<comment type="caution">
    <text evidence="4">The sequence shown here is derived from an EMBL/GenBank/DDBJ whole genome shotgun (WGS) entry which is preliminary data.</text>
</comment>
<dbReference type="SUPFAM" id="SSF49464">
    <property type="entry name" value="Carboxypeptidase regulatory domain-like"/>
    <property type="match status" value="1"/>
</dbReference>
<keyword evidence="1" id="KW-0807">Transducer</keyword>
<dbReference type="InterPro" id="IPR008969">
    <property type="entry name" value="CarboxyPept-like_regulatory"/>
</dbReference>
<dbReference type="Gene3D" id="2.60.40.1120">
    <property type="entry name" value="Carboxypeptidase-like, regulatory domain"/>
    <property type="match status" value="1"/>
</dbReference>
<feature type="region of interest" description="Disordered" evidence="2">
    <location>
        <begin position="264"/>
        <end position="299"/>
    </location>
</feature>
<organism evidence="4">
    <name type="scientific">Salmonella enterica subsp. houtenae serovar 45:g,z51:-</name>
    <dbReference type="NCBI Taxonomy" id="1967611"/>
    <lineage>
        <taxon>Bacteria</taxon>
        <taxon>Pseudomonadati</taxon>
        <taxon>Pseudomonadota</taxon>
        <taxon>Gammaproteobacteria</taxon>
        <taxon>Enterobacterales</taxon>
        <taxon>Enterobacteriaceae</taxon>
        <taxon>Salmonella</taxon>
    </lineage>
</organism>
<feature type="compositionally biased region" description="Polar residues" evidence="2">
    <location>
        <begin position="162"/>
        <end position="172"/>
    </location>
</feature>
<dbReference type="EMBL" id="DAATAH010000096">
    <property type="protein sequence ID" value="HAE7767547.1"/>
    <property type="molecule type" value="Genomic_DNA"/>
</dbReference>
<reference evidence="4" key="2">
    <citation type="submission" date="2018-07" db="EMBL/GenBank/DDBJ databases">
        <authorList>
            <consortium name="NCBI Pathogen Detection Project"/>
        </authorList>
    </citation>
    <scope>NUCLEOTIDE SEQUENCE</scope>
    <source>
        <strain evidence="4">2584-68</strain>
    </source>
</reference>
<feature type="region of interest" description="Disordered" evidence="2">
    <location>
        <begin position="131"/>
        <end position="199"/>
    </location>
</feature>
<sequence>MVSVVVSGILKSPDGTVVAGAQIILTALTTSPDVLSGASASAVTTPAGYYGLTVLPGNYALTVSARGKSQVYGRVILDGSETNVTLNMLLRRNLVEVSIPGELLTGFRQIQNNVADDLAAMQQLATDVSGKNDMASRSAGDAAASAESAARAEENAGKSAASVLQSEQNAHTSAQSASDSALAAKTSEDNARKSVEQVSQSAESARLAAESAARDVAPAAAEQIRLSVRDDADRAQRAAEQTAQSASGVKQMHDDVETVIAESTRQAQQAGQSALSASQSEASARESAHQSTAGAVAAEDSSKASALSAQAAVASEKNAAQSEQHAGASAANAKSSEDAAAKSAATSKEQASLAQIAAQTAAADAVSAAVPEAARQIKTEIADDVNRAEAAASSAEGSSAEVQQALEDAKGMVTLPGFGEPGSYVLGFVWSAQADADFLTTGTTDGNAISVIAGGGGPGGVEWSADYDHRPLTGRWRAMSDSFGFGTGGAAFLLQRIK</sequence>
<feature type="domain" description="Methyl-accepting transducer" evidence="3">
    <location>
        <begin position="102"/>
        <end position="333"/>
    </location>
</feature>
<feature type="compositionally biased region" description="Low complexity" evidence="2">
    <location>
        <begin position="266"/>
        <end position="282"/>
    </location>
</feature>
<protein>
    <submittedName>
        <fullName evidence="4">Phage tail protein</fullName>
    </submittedName>
</protein>
<evidence type="ECO:0000313" key="4">
    <source>
        <dbReference type="EMBL" id="HAE7767547.1"/>
    </source>
</evidence>
<dbReference type="AlphaFoldDB" id="A0A736REY6"/>
<gene>
    <name evidence="4" type="ORF">GNB58_004647</name>
</gene>
<dbReference type="InterPro" id="IPR004089">
    <property type="entry name" value="MCPsignal_dom"/>
</dbReference>